<evidence type="ECO:0008006" key="3">
    <source>
        <dbReference type="Google" id="ProtNLM"/>
    </source>
</evidence>
<keyword evidence="2" id="KW-1185">Reference proteome</keyword>
<evidence type="ECO:0000313" key="1">
    <source>
        <dbReference type="EMBL" id="MCP2257943.1"/>
    </source>
</evidence>
<proteinExistence type="predicted"/>
<dbReference type="RefSeq" id="WP_253668887.1">
    <property type="nucleotide sequence ID" value="NZ_JAMTCP010000006.1"/>
</dbReference>
<dbReference type="EMBL" id="JAMTCP010000006">
    <property type="protein sequence ID" value="MCP2257943.1"/>
    <property type="molecule type" value="Genomic_DNA"/>
</dbReference>
<sequence length="127" mass="13155">MADVIAPLLDTLPVPRQPEDRARVRRLAGLLVPGEPVRAVTTGRSDDHSGTLLLAVTDRRLVGIAGDDRVLTVPLAEVAYVATSGDSRAGGAVAVHGPSGTLRLADMPFRQAQDFAAAVRAGVLALA</sequence>
<comment type="caution">
    <text evidence="1">The sequence shown here is derived from an EMBL/GenBank/DDBJ whole genome shotgun (WGS) entry which is preliminary data.</text>
</comment>
<reference evidence="1 2" key="1">
    <citation type="submission" date="2022-06" db="EMBL/GenBank/DDBJ databases">
        <title>Genomic Encyclopedia of Archaeal and Bacterial Type Strains, Phase II (KMG-II): from individual species to whole genera.</title>
        <authorList>
            <person name="Goeker M."/>
        </authorList>
    </citation>
    <scope>NUCLEOTIDE SEQUENCE [LARGE SCALE GENOMIC DNA]</scope>
    <source>
        <strain evidence="1 2">DSM 40477</strain>
    </source>
</reference>
<gene>
    <name evidence="1" type="ORF">LX15_001630</name>
</gene>
<protein>
    <recommendedName>
        <fullName evidence="3">YokE-like PH domain-containing protein</fullName>
    </recommendedName>
</protein>
<dbReference type="Proteomes" id="UP001205311">
    <property type="component" value="Unassembled WGS sequence"/>
</dbReference>
<name>A0ABT1HR12_STRSD</name>
<organism evidence="1 2">
    <name type="scientific">Streptoalloteichus tenebrarius (strain ATCC 17920 / DSM 40477 / JCM 4838 / CBS 697.72 / NBRC 16177 / NCIMB 11028 / NRRL B-12390 / A12253. 1 / ISP 5477)</name>
    <name type="common">Streptomyces tenebrarius</name>
    <dbReference type="NCBI Taxonomy" id="1933"/>
    <lineage>
        <taxon>Bacteria</taxon>
        <taxon>Bacillati</taxon>
        <taxon>Actinomycetota</taxon>
        <taxon>Actinomycetes</taxon>
        <taxon>Pseudonocardiales</taxon>
        <taxon>Pseudonocardiaceae</taxon>
        <taxon>Streptoalloteichus</taxon>
    </lineage>
</organism>
<evidence type="ECO:0000313" key="2">
    <source>
        <dbReference type="Proteomes" id="UP001205311"/>
    </source>
</evidence>
<accession>A0ABT1HR12</accession>